<name>A0ABV9D5L4_9MICO</name>
<dbReference type="InterPro" id="IPR036291">
    <property type="entry name" value="NAD(P)-bd_dom_sf"/>
</dbReference>
<dbReference type="Pfam" id="PF01370">
    <property type="entry name" value="Epimerase"/>
    <property type="match status" value="1"/>
</dbReference>
<evidence type="ECO:0000313" key="2">
    <source>
        <dbReference type="EMBL" id="MFC4553897.1"/>
    </source>
</evidence>
<organism evidence="2 3">
    <name type="scientific">Georgenia faecalis</name>
    <dbReference type="NCBI Taxonomy" id="2483799"/>
    <lineage>
        <taxon>Bacteria</taxon>
        <taxon>Bacillati</taxon>
        <taxon>Actinomycetota</taxon>
        <taxon>Actinomycetes</taxon>
        <taxon>Micrococcales</taxon>
        <taxon>Bogoriellaceae</taxon>
        <taxon>Georgenia</taxon>
    </lineage>
</organism>
<feature type="domain" description="NAD-dependent epimerase/dehydratase" evidence="1">
    <location>
        <begin position="8"/>
        <end position="214"/>
    </location>
</feature>
<protein>
    <submittedName>
        <fullName evidence="2">NAD-dependent epimerase/dehydratase family protein</fullName>
    </submittedName>
</protein>
<evidence type="ECO:0000259" key="1">
    <source>
        <dbReference type="Pfam" id="PF01370"/>
    </source>
</evidence>
<evidence type="ECO:0000313" key="3">
    <source>
        <dbReference type="Proteomes" id="UP001595955"/>
    </source>
</evidence>
<proteinExistence type="predicted"/>
<keyword evidence="3" id="KW-1185">Reference proteome</keyword>
<dbReference type="InterPro" id="IPR051207">
    <property type="entry name" value="ComplexI_NDUFA9_subunit"/>
</dbReference>
<comment type="caution">
    <text evidence="2">The sequence shown here is derived from an EMBL/GenBank/DDBJ whole genome shotgun (WGS) entry which is preliminary data.</text>
</comment>
<dbReference type="SUPFAM" id="SSF51735">
    <property type="entry name" value="NAD(P)-binding Rossmann-fold domains"/>
    <property type="match status" value="1"/>
</dbReference>
<dbReference type="EMBL" id="JBHSGF010000001">
    <property type="protein sequence ID" value="MFC4553897.1"/>
    <property type="molecule type" value="Genomic_DNA"/>
</dbReference>
<accession>A0ABV9D5L4</accession>
<sequence>MTTPRKTVAVLGASGFVGSHTCYALESRGHTVVRIRAPRLAPMTASDAATFPDRAGQALDDLASSLQHVDALVNAAGVAEARSGNWPALVSANSALPALAARAAAVAGLTRFVQVSSAAVQGRLRRLDEGSQFDAFSPYARSKLLGEHLVRQEGPAQTVIYRPPGVHGADRRVTRLTARIARSAVSTVAAPGTDPTPQTLIDNVADALAYLATTASVPASIVMHPSELLTTTTLLEALGGKRPIRIPRRIARTVVRGLNSASRLSPSLAGNARRVEMLWFGQEQAHSWLTAAGWLPPVGHEGWRALGRKLAQLDTGKELKETGSQ</sequence>
<dbReference type="Proteomes" id="UP001595955">
    <property type="component" value="Unassembled WGS sequence"/>
</dbReference>
<dbReference type="Gene3D" id="3.40.50.720">
    <property type="entry name" value="NAD(P)-binding Rossmann-like Domain"/>
    <property type="match status" value="1"/>
</dbReference>
<gene>
    <name evidence="2" type="ORF">ACFO3F_01430</name>
</gene>
<dbReference type="InterPro" id="IPR001509">
    <property type="entry name" value="Epimerase_deHydtase"/>
</dbReference>
<dbReference type="PANTHER" id="PTHR12126">
    <property type="entry name" value="NADH-UBIQUINONE OXIDOREDUCTASE 39 KDA SUBUNIT-RELATED"/>
    <property type="match status" value="1"/>
</dbReference>
<reference evidence="3" key="1">
    <citation type="journal article" date="2019" name="Int. J. Syst. Evol. Microbiol.">
        <title>The Global Catalogue of Microorganisms (GCM) 10K type strain sequencing project: providing services to taxonomists for standard genome sequencing and annotation.</title>
        <authorList>
            <consortium name="The Broad Institute Genomics Platform"/>
            <consortium name="The Broad Institute Genome Sequencing Center for Infectious Disease"/>
            <person name="Wu L."/>
            <person name="Ma J."/>
        </authorList>
    </citation>
    <scope>NUCLEOTIDE SEQUENCE [LARGE SCALE GENOMIC DNA]</scope>
    <source>
        <strain evidence="3">JCM 3369</strain>
    </source>
</reference>
<dbReference type="RefSeq" id="WP_122823127.1">
    <property type="nucleotide sequence ID" value="NZ_CP033325.1"/>
</dbReference>
<dbReference type="PANTHER" id="PTHR12126:SF11">
    <property type="entry name" value="NADH DEHYDROGENASE [UBIQUINONE] 1 ALPHA SUBCOMPLEX SUBUNIT 9, MITOCHONDRIAL"/>
    <property type="match status" value="1"/>
</dbReference>